<dbReference type="Pfam" id="PF05553">
    <property type="entry name" value="DUF761"/>
    <property type="match status" value="1"/>
</dbReference>
<dbReference type="Proteomes" id="UP000593572">
    <property type="component" value="Unassembled WGS sequence"/>
</dbReference>
<proteinExistence type="predicted"/>
<organism evidence="1 2">
    <name type="scientific">Gossypium lobatum</name>
    <dbReference type="NCBI Taxonomy" id="34289"/>
    <lineage>
        <taxon>Eukaryota</taxon>
        <taxon>Viridiplantae</taxon>
        <taxon>Streptophyta</taxon>
        <taxon>Embryophyta</taxon>
        <taxon>Tracheophyta</taxon>
        <taxon>Spermatophyta</taxon>
        <taxon>Magnoliopsida</taxon>
        <taxon>eudicotyledons</taxon>
        <taxon>Gunneridae</taxon>
        <taxon>Pentapetalae</taxon>
        <taxon>rosids</taxon>
        <taxon>malvids</taxon>
        <taxon>Malvales</taxon>
        <taxon>Malvaceae</taxon>
        <taxon>Malvoideae</taxon>
        <taxon>Gossypium</taxon>
    </lineage>
</organism>
<sequence length="252" mass="29112">MNNVFIMQERKVTSKDLRVRHNSNMRPIDLRHMFELREITALRSFDYLNPEFSPMLFKVPSFTAPLPKQKLQIARQKHTLGTFLFQVVSSVLVSSIAKAKSMVDKGKTSASKARLIILTLMRNKKAVLLGPISKKIHGFLGDKENDPQDDESKAIVPFQYNDDDDAQVADDDKYPDLTHYLFDEKELELEAEAESGSVIEMVKKSKEEGEDFSLEDEIDHVADLFITRFYKQMRLQKLLSFKRNQQMQEGNH</sequence>
<evidence type="ECO:0000313" key="2">
    <source>
        <dbReference type="Proteomes" id="UP000593572"/>
    </source>
</evidence>
<dbReference type="EMBL" id="JABEZX010000003">
    <property type="protein sequence ID" value="MBA0552400.1"/>
    <property type="molecule type" value="Genomic_DNA"/>
</dbReference>
<keyword evidence="2" id="KW-1185">Reference proteome</keyword>
<dbReference type="PANTHER" id="PTHR33450:SF31">
    <property type="entry name" value="EMB|CAB67623.1"/>
    <property type="match status" value="1"/>
</dbReference>
<evidence type="ECO:0000313" key="1">
    <source>
        <dbReference type="EMBL" id="MBA0552400.1"/>
    </source>
</evidence>
<gene>
    <name evidence="1" type="ORF">Golob_023215</name>
</gene>
<dbReference type="PANTHER" id="PTHR33450">
    <property type="entry name" value="EMB|CAB67623.1-RELATED"/>
    <property type="match status" value="1"/>
</dbReference>
<comment type="caution">
    <text evidence="1">The sequence shown here is derived from an EMBL/GenBank/DDBJ whole genome shotgun (WGS) entry which is preliminary data.</text>
</comment>
<accession>A0A7J8LJ17</accession>
<name>A0A7J8LJ17_9ROSI</name>
<reference evidence="1 2" key="1">
    <citation type="journal article" date="2019" name="Genome Biol. Evol.">
        <title>Insights into the evolution of the New World diploid cottons (Gossypium, subgenus Houzingenia) based on genome sequencing.</title>
        <authorList>
            <person name="Grover C.E."/>
            <person name="Arick M.A. 2nd"/>
            <person name="Thrash A."/>
            <person name="Conover J.L."/>
            <person name="Sanders W.S."/>
            <person name="Peterson D.G."/>
            <person name="Frelichowski J.E."/>
            <person name="Scheffler J.A."/>
            <person name="Scheffler B.E."/>
            <person name="Wendel J.F."/>
        </authorList>
    </citation>
    <scope>NUCLEOTIDE SEQUENCE [LARGE SCALE GENOMIC DNA]</scope>
    <source>
        <strain evidence="1">157</strain>
        <tissue evidence="1">Leaf</tissue>
    </source>
</reference>
<protein>
    <submittedName>
        <fullName evidence="1">Uncharacterized protein</fullName>
    </submittedName>
</protein>
<dbReference type="InterPro" id="IPR008480">
    <property type="entry name" value="DUF761_pln"/>
</dbReference>
<dbReference type="AlphaFoldDB" id="A0A7J8LJ17"/>